<organism evidence="1">
    <name type="scientific">anaerobic digester metagenome</name>
    <dbReference type="NCBI Taxonomy" id="1263854"/>
    <lineage>
        <taxon>unclassified sequences</taxon>
        <taxon>metagenomes</taxon>
        <taxon>ecological metagenomes</taxon>
    </lineage>
</organism>
<gene>
    <name evidence="1" type="ORF">SCFA_80017</name>
</gene>
<name>A0A485M6L8_9ZZZZ</name>
<evidence type="ECO:0008006" key="2">
    <source>
        <dbReference type="Google" id="ProtNLM"/>
    </source>
</evidence>
<sequence length="347" mass="37791">MKKMIFPSVVLFVLLGFSCAWADATVETFIKFGGFNGSGAYEGTTVTRIQGDKQAETSSIKFLGAVLSWAAGKSETTTITRIDKGVIWTLDTNKKTYVETPLADFGLNDLDDGEDMSAGDEIDEDDKPRVKVTRSEFQVKKTGAKQSINGFACEEYLMTWLVELEDLETKEKTANTMKTSLWTTPETPAIKKLQAEQKAFSQAYMKKLGVNISPEEMQLFGMAAFAMASGASDEELAKEFEKFKKEMTTVKGYPIRTAVDWSMAGDRPAAPQPEEEPGGISFPAGKDDLLGGLGGMVSKAVSKKVSDSTRPDANAPFFSSMTEVKAISIDALPAGTFDLPSGYKRQQ</sequence>
<dbReference type="PROSITE" id="PS51257">
    <property type="entry name" value="PROKAR_LIPOPROTEIN"/>
    <property type="match status" value="1"/>
</dbReference>
<dbReference type="EMBL" id="CAADRM010000147">
    <property type="protein sequence ID" value="VFU18264.1"/>
    <property type="molecule type" value="Genomic_DNA"/>
</dbReference>
<reference evidence="1" key="1">
    <citation type="submission" date="2019-03" db="EMBL/GenBank/DDBJ databases">
        <authorList>
            <person name="Hao L."/>
        </authorList>
    </citation>
    <scope>NUCLEOTIDE SEQUENCE</scope>
</reference>
<accession>A0A485M6L8</accession>
<dbReference type="AlphaFoldDB" id="A0A485M6L8"/>
<protein>
    <recommendedName>
        <fullName evidence="2">DUF4412 domain-containing protein</fullName>
    </recommendedName>
</protein>
<evidence type="ECO:0000313" key="1">
    <source>
        <dbReference type="EMBL" id="VFU18264.1"/>
    </source>
</evidence>
<proteinExistence type="predicted"/>